<dbReference type="AlphaFoldDB" id="A0A7Z9BR85"/>
<gene>
    <name evidence="4" type="ORF">PL8927_610066</name>
</gene>
<dbReference type="RefSeq" id="WP_083622119.1">
    <property type="nucleotide sequence ID" value="NZ_LR734870.1"/>
</dbReference>
<dbReference type="GO" id="GO:0015979">
    <property type="term" value="P:photosynthesis"/>
    <property type="evidence" value="ECO:0007669"/>
    <property type="project" value="InterPro"/>
</dbReference>
<dbReference type="InterPro" id="IPR038719">
    <property type="entry name" value="Phycobilisome_asu/bsu_sf"/>
</dbReference>
<keyword evidence="5" id="KW-1185">Reference proteome</keyword>
<organism evidence="4 5">
    <name type="scientific">Planktothrix serta PCC 8927</name>
    <dbReference type="NCBI Taxonomy" id="671068"/>
    <lineage>
        <taxon>Bacteria</taxon>
        <taxon>Bacillati</taxon>
        <taxon>Cyanobacteriota</taxon>
        <taxon>Cyanophyceae</taxon>
        <taxon>Oscillatoriophycideae</taxon>
        <taxon>Oscillatoriales</taxon>
        <taxon>Microcoleaceae</taxon>
        <taxon>Planktothrix</taxon>
    </lineage>
</organism>
<evidence type="ECO:0000313" key="4">
    <source>
        <dbReference type="EMBL" id="VXD18921.1"/>
    </source>
</evidence>
<reference evidence="4" key="1">
    <citation type="submission" date="2019-10" db="EMBL/GenBank/DDBJ databases">
        <authorList>
            <consortium name="Genoscope - CEA"/>
            <person name="William W."/>
        </authorList>
    </citation>
    <scope>NUCLEOTIDE SEQUENCE [LARGE SCALE GENOMIC DNA]</scope>
    <source>
        <strain evidence="4">BBR_PRJEB10992</strain>
    </source>
</reference>
<comment type="caution">
    <text evidence="4">The sequence shown here is derived from an EMBL/GenBank/DDBJ whole genome shotgun (WGS) entry which is preliminary data.</text>
</comment>
<evidence type="ECO:0008006" key="6">
    <source>
        <dbReference type="Google" id="ProtNLM"/>
    </source>
</evidence>
<proteinExistence type="inferred from homology"/>
<sequence length="160" mass="18876">MLTQLQRLSVEVDGRYATPEELDFLRSYLETFKYRVSAYQKIKKNESVIIDQIQDKLLQQNPEIFIQGSVDFTSKWRLDTIRVLRYSALALLIDDPDYLRERLLVWFATILQAFKVQNLTQLTYQGMSDVIESYLTPEENDLFLPLIKLDLAILCKKRFS</sequence>
<dbReference type="GO" id="GO:0030089">
    <property type="term" value="C:phycobilisome"/>
    <property type="evidence" value="ECO:0007669"/>
    <property type="project" value="InterPro"/>
</dbReference>
<evidence type="ECO:0000256" key="3">
    <source>
        <dbReference type="ARBA" id="ARBA00023307"/>
    </source>
</evidence>
<evidence type="ECO:0000256" key="1">
    <source>
        <dbReference type="ARBA" id="ARBA00008182"/>
    </source>
</evidence>
<accession>A0A7Z9BR85</accession>
<keyword evidence="2" id="KW-0157">Chromophore</keyword>
<name>A0A7Z9BR85_9CYAN</name>
<dbReference type="EMBL" id="CZCU02000137">
    <property type="protein sequence ID" value="VXD18921.1"/>
    <property type="molecule type" value="Genomic_DNA"/>
</dbReference>
<evidence type="ECO:0000256" key="2">
    <source>
        <dbReference type="ARBA" id="ARBA00022991"/>
    </source>
</evidence>
<dbReference type="Pfam" id="PF00502">
    <property type="entry name" value="Phycobilisome"/>
    <property type="match status" value="1"/>
</dbReference>
<dbReference type="SUPFAM" id="SSF46458">
    <property type="entry name" value="Globin-like"/>
    <property type="match status" value="1"/>
</dbReference>
<comment type="similarity">
    <text evidence="1">Belongs to the phycobiliprotein family.</text>
</comment>
<protein>
    <recommendedName>
        <fullName evidence="6">Phycobilisome protein</fullName>
    </recommendedName>
</protein>
<evidence type="ECO:0000313" key="5">
    <source>
        <dbReference type="Proteomes" id="UP000184550"/>
    </source>
</evidence>
<keyword evidence="3" id="KW-0089">Bile pigment</keyword>
<dbReference type="OrthoDB" id="423955at2"/>
<dbReference type="InterPro" id="IPR012128">
    <property type="entry name" value="Phycobilisome_asu/bsu"/>
</dbReference>
<dbReference type="InterPro" id="IPR009050">
    <property type="entry name" value="Globin-like_sf"/>
</dbReference>
<dbReference type="Proteomes" id="UP000184550">
    <property type="component" value="Unassembled WGS sequence"/>
</dbReference>
<dbReference type="Gene3D" id="1.10.490.20">
    <property type="entry name" value="Phycocyanins"/>
    <property type="match status" value="1"/>
</dbReference>
<dbReference type="CDD" id="cd08919">
    <property type="entry name" value="PBP-like"/>
    <property type="match status" value="1"/>
</dbReference>